<keyword evidence="2" id="KW-0472">Membrane</keyword>
<name>A0AAX3LXT0_9BACL</name>
<dbReference type="KEGG" id="pka:PQ456_15745"/>
<feature type="compositionally biased region" description="Low complexity" evidence="1">
    <location>
        <begin position="251"/>
        <end position="266"/>
    </location>
</feature>
<feature type="compositionally biased region" description="Low complexity" evidence="1">
    <location>
        <begin position="338"/>
        <end position="348"/>
    </location>
</feature>
<dbReference type="AlphaFoldDB" id="A0AAX3LXT0"/>
<feature type="compositionally biased region" description="Polar residues" evidence="1">
    <location>
        <begin position="279"/>
        <end position="291"/>
    </location>
</feature>
<feature type="compositionally biased region" description="Polar residues" evidence="1">
    <location>
        <begin position="381"/>
        <end position="396"/>
    </location>
</feature>
<reference evidence="3 4" key="1">
    <citation type="submission" date="2023-02" db="EMBL/GenBank/DDBJ databases">
        <title>Genome sequence of Paenibacillus kyungheensis KACC 18744.</title>
        <authorList>
            <person name="Kim S."/>
            <person name="Heo J."/>
            <person name="Kwon S.-W."/>
        </authorList>
    </citation>
    <scope>NUCLEOTIDE SEQUENCE [LARGE SCALE GENOMIC DNA]</scope>
    <source>
        <strain evidence="3 4">KACC 18744</strain>
    </source>
</reference>
<keyword evidence="2" id="KW-1133">Transmembrane helix</keyword>
<keyword evidence="4" id="KW-1185">Reference proteome</keyword>
<feature type="compositionally biased region" description="Basic and acidic residues" evidence="1">
    <location>
        <begin position="154"/>
        <end position="169"/>
    </location>
</feature>
<evidence type="ECO:0008006" key="5">
    <source>
        <dbReference type="Google" id="ProtNLM"/>
    </source>
</evidence>
<feature type="compositionally biased region" description="Polar residues" evidence="1">
    <location>
        <begin position="349"/>
        <end position="358"/>
    </location>
</feature>
<evidence type="ECO:0000256" key="1">
    <source>
        <dbReference type="SAM" id="MobiDB-lite"/>
    </source>
</evidence>
<protein>
    <recommendedName>
        <fullName evidence="5">Zinc finger protein</fullName>
    </recommendedName>
</protein>
<feature type="region of interest" description="Disordered" evidence="1">
    <location>
        <begin position="89"/>
        <end position="108"/>
    </location>
</feature>
<gene>
    <name evidence="3" type="ORF">PQ456_15745</name>
</gene>
<feature type="transmembrane region" description="Helical" evidence="2">
    <location>
        <begin position="112"/>
        <end position="134"/>
    </location>
</feature>
<sequence>MKREVAEEWMNRYLDGDLSEEDADILFRHIDNNPDDADTFRIMSALSLQLEKLPDVKPKFSLVDSILPTLDDIDAERRAEIASDIGIMEPQHEKQDEFTERRRQRSSWRDRLPVRTIGGLVAAGVILGVSIATYEPKTLSDAGPAPSAISMEQQTKDQETGAAKSKAEQDATLQAPATNTPESTTSPETNTQPQSEESQKVTPDSGSGTLDQQPTTPDKSTPDTGTGTSQESTPSSGNKGGNPPASSQTAPESSPPSSGNGTSNNEDQLMREQQIAPDTDSSGTSESSPATGTDEGTADSSSSNSSKSTDSTTPSTANNDESSSPVAPKASTDDSSSKDSSASKDNASGTTPEASNNDAKPKTYSLAPEADSKAKDDSKVRSFSTNTIQQEQEWVSPSSSFAVVLTTSNTLRLDSLSKNNINGRTVVATATIDGTWLNGQWTKDGKTFNYQVAKEGKTKWYKLSTAGLQ</sequence>
<feature type="compositionally biased region" description="Basic and acidic residues" evidence="1">
    <location>
        <begin position="90"/>
        <end position="108"/>
    </location>
</feature>
<feature type="compositionally biased region" description="Low complexity" evidence="1">
    <location>
        <begin position="175"/>
        <end position="194"/>
    </location>
</feature>
<feature type="region of interest" description="Disordered" evidence="1">
    <location>
        <begin position="137"/>
        <end position="396"/>
    </location>
</feature>
<feature type="compositionally biased region" description="Polar residues" evidence="1">
    <location>
        <begin position="200"/>
        <end position="237"/>
    </location>
</feature>
<organism evidence="3 4">
    <name type="scientific">Paenibacillus kyungheensis</name>
    <dbReference type="NCBI Taxonomy" id="1452732"/>
    <lineage>
        <taxon>Bacteria</taxon>
        <taxon>Bacillati</taxon>
        <taxon>Bacillota</taxon>
        <taxon>Bacilli</taxon>
        <taxon>Bacillales</taxon>
        <taxon>Paenibacillaceae</taxon>
        <taxon>Paenibacillus</taxon>
    </lineage>
</organism>
<accession>A0AAX3LXT0</accession>
<evidence type="ECO:0000313" key="4">
    <source>
        <dbReference type="Proteomes" id="UP001220509"/>
    </source>
</evidence>
<keyword evidence="2" id="KW-0812">Transmembrane</keyword>
<dbReference type="RefSeq" id="WP_273613134.1">
    <property type="nucleotide sequence ID" value="NZ_CP117416.1"/>
</dbReference>
<evidence type="ECO:0000313" key="3">
    <source>
        <dbReference type="EMBL" id="WCT54642.1"/>
    </source>
</evidence>
<feature type="compositionally biased region" description="Low complexity" evidence="1">
    <location>
        <begin position="300"/>
        <end position="316"/>
    </location>
</feature>
<proteinExistence type="predicted"/>
<dbReference type="Proteomes" id="UP001220509">
    <property type="component" value="Chromosome"/>
</dbReference>
<dbReference type="EMBL" id="CP117416">
    <property type="protein sequence ID" value="WCT54642.1"/>
    <property type="molecule type" value="Genomic_DNA"/>
</dbReference>
<feature type="compositionally biased region" description="Basic and acidic residues" evidence="1">
    <location>
        <begin position="370"/>
        <end position="380"/>
    </location>
</feature>
<evidence type="ECO:0000256" key="2">
    <source>
        <dbReference type="SAM" id="Phobius"/>
    </source>
</evidence>